<feature type="domain" description="WSC" evidence="1">
    <location>
        <begin position="316"/>
        <end position="418"/>
    </location>
</feature>
<comment type="caution">
    <text evidence="2">The sequence shown here is derived from an EMBL/GenBank/DDBJ whole genome shotgun (WGS) entry which is preliminary data.</text>
</comment>
<protein>
    <recommendedName>
        <fullName evidence="1">WSC domain-containing protein</fullName>
    </recommendedName>
</protein>
<gene>
    <name evidence="2" type="ORF">GPECTOR_21g657</name>
</gene>
<evidence type="ECO:0000313" key="2">
    <source>
        <dbReference type="EMBL" id="KXZ49431.1"/>
    </source>
</evidence>
<dbReference type="OrthoDB" id="537843at2759"/>
<dbReference type="STRING" id="33097.A0A150GHW5"/>
<dbReference type="Proteomes" id="UP000075714">
    <property type="component" value="Unassembled WGS sequence"/>
</dbReference>
<keyword evidence="3" id="KW-1185">Reference proteome</keyword>
<dbReference type="Pfam" id="PF01822">
    <property type="entry name" value="WSC"/>
    <property type="match status" value="1"/>
</dbReference>
<dbReference type="EMBL" id="LSYV01000022">
    <property type="protein sequence ID" value="KXZ49431.1"/>
    <property type="molecule type" value="Genomic_DNA"/>
</dbReference>
<dbReference type="AlphaFoldDB" id="A0A150GHW5"/>
<organism evidence="2 3">
    <name type="scientific">Gonium pectorale</name>
    <name type="common">Green alga</name>
    <dbReference type="NCBI Taxonomy" id="33097"/>
    <lineage>
        <taxon>Eukaryota</taxon>
        <taxon>Viridiplantae</taxon>
        <taxon>Chlorophyta</taxon>
        <taxon>core chlorophytes</taxon>
        <taxon>Chlorophyceae</taxon>
        <taxon>CS clade</taxon>
        <taxon>Chlamydomonadales</taxon>
        <taxon>Volvocaceae</taxon>
        <taxon>Gonium</taxon>
    </lineage>
</organism>
<evidence type="ECO:0000259" key="1">
    <source>
        <dbReference type="PROSITE" id="PS51212"/>
    </source>
</evidence>
<evidence type="ECO:0000313" key="3">
    <source>
        <dbReference type="Proteomes" id="UP000075714"/>
    </source>
</evidence>
<name>A0A150GHW5_GONPE</name>
<dbReference type="PROSITE" id="PS51212">
    <property type="entry name" value="WSC"/>
    <property type="match status" value="1"/>
</dbReference>
<dbReference type="InterPro" id="IPR002889">
    <property type="entry name" value="WSC_carb-bd"/>
</dbReference>
<dbReference type="SMART" id="SM00321">
    <property type="entry name" value="WSC"/>
    <property type="match status" value="1"/>
</dbReference>
<reference evidence="3" key="1">
    <citation type="journal article" date="2016" name="Nat. Commun.">
        <title>The Gonium pectorale genome demonstrates co-option of cell cycle regulation during the evolution of multicellularity.</title>
        <authorList>
            <person name="Hanschen E.R."/>
            <person name="Marriage T.N."/>
            <person name="Ferris P.J."/>
            <person name="Hamaji T."/>
            <person name="Toyoda A."/>
            <person name="Fujiyama A."/>
            <person name="Neme R."/>
            <person name="Noguchi H."/>
            <person name="Minakuchi Y."/>
            <person name="Suzuki M."/>
            <person name="Kawai-Toyooka H."/>
            <person name="Smith D.R."/>
            <person name="Sparks H."/>
            <person name="Anderson J."/>
            <person name="Bakaric R."/>
            <person name="Luria V."/>
            <person name="Karger A."/>
            <person name="Kirschner M.W."/>
            <person name="Durand P.M."/>
            <person name="Michod R.E."/>
            <person name="Nozaki H."/>
            <person name="Olson B.J."/>
        </authorList>
    </citation>
    <scope>NUCLEOTIDE SEQUENCE [LARGE SCALE GENOMIC DNA]</scope>
    <source>
        <strain evidence="3">NIES-2863</strain>
    </source>
</reference>
<accession>A0A150GHW5</accession>
<sequence>MTGSLLKATVCCTRDNLLSSIRLVRQLAGDTVIGAPVCSGYAVEVFRPPEAPLWAGIQVSVTQPTGSTEYVASSIRFVFASAQHGRVTSLILMGRAFALMAAGGLIPFMGATRYSRGTVLALGSESLIAGPTGCCGSGPGSGSGAGVVSPDPAALTGLERLMLQASAWTAYYGIKCGGAKVRVSSQRYLPYAKWLVGLRPDLFVPLGSDSAYLMSMDLFVRAVQGTVPQGKRPPMDLYVLGPYENGTAYDATFAITGPLGIFFAPPPIPPTPVGDYSVGVTPPSDYLNAELAAGAYIQYLQGQPPKQFDNSLSAVSWTHLGCYNDAPPTVAERPLPKRLAAADRALSPQRCALLAAAANLWYFGLQGSSCFGGNSTAPLEAYGAAPAADCATMCAGDRTQRCGLVSATRQLFSLYQVVR</sequence>
<proteinExistence type="predicted"/>